<dbReference type="GO" id="GO:0003824">
    <property type="term" value="F:catalytic activity"/>
    <property type="evidence" value="ECO:0007669"/>
    <property type="project" value="InterPro"/>
</dbReference>
<dbReference type="InterPro" id="IPR023631">
    <property type="entry name" value="Amidase_dom"/>
</dbReference>
<dbReference type="Pfam" id="PF01425">
    <property type="entry name" value="Amidase"/>
    <property type="match status" value="1"/>
</dbReference>
<dbReference type="RefSeq" id="WP_130491735.1">
    <property type="nucleotide sequence ID" value="NZ_SGXD01000001.1"/>
</dbReference>
<proteinExistence type="inferred from homology"/>
<dbReference type="PANTHER" id="PTHR11895">
    <property type="entry name" value="TRANSAMIDASE"/>
    <property type="match status" value="1"/>
</dbReference>
<comment type="caution">
    <text evidence="3">The sequence shown here is derived from an EMBL/GenBank/DDBJ whole genome shotgun (WGS) entry which is preliminary data.</text>
</comment>
<accession>A0A4Q7NZ54</accession>
<dbReference type="InterPro" id="IPR000120">
    <property type="entry name" value="Amidase"/>
</dbReference>
<evidence type="ECO:0000259" key="2">
    <source>
        <dbReference type="Pfam" id="PF01425"/>
    </source>
</evidence>
<dbReference type="InterPro" id="IPR020556">
    <property type="entry name" value="Amidase_CS"/>
</dbReference>
<dbReference type="EMBL" id="SGXD01000001">
    <property type="protein sequence ID" value="RZS91702.1"/>
    <property type="molecule type" value="Genomic_DNA"/>
</dbReference>
<dbReference type="PANTHER" id="PTHR11895:SF7">
    <property type="entry name" value="GLUTAMYL-TRNA(GLN) AMIDOTRANSFERASE SUBUNIT A, MITOCHONDRIAL"/>
    <property type="match status" value="1"/>
</dbReference>
<dbReference type="PROSITE" id="PS00571">
    <property type="entry name" value="AMIDASES"/>
    <property type="match status" value="1"/>
</dbReference>
<dbReference type="OrthoDB" id="182039at2"/>
<dbReference type="InterPro" id="IPR036928">
    <property type="entry name" value="AS_sf"/>
</dbReference>
<dbReference type="AlphaFoldDB" id="A0A4Q7NZ54"/>
<feature type="domain" description="Amidase" evidence="2">
    <location>
        <begin position="26"/>
        <end position="461"/>
    </location>
</feature>
<dbReference type="Proteomes" id="UP000293638">
    <property type="component" value="Unassembled WGS sequence"/>
</dbReference>
<reference evidence="3 4" key="1">
    <citation type="submission" date="2019-02" db="EMBL/GenBank/DDBJ databases">
        <title>Genomic Encyclopedia of Type Strains, Phase IV (KMG-IV): sequencing the most valuable type-strain genomes for metagenomic binning, comparative biology and taxonomic classification.</title>
        <authorList>
            <person name="Goeker M."/>
        </authorList>
    </citation>
    <scope>NUCLEOTIDE SEQUENCE [LARGE SCALE GENOMIC DNA]</scope>
    <source>
        <strain evidence="3 4">DSM 45622</strain>
    </source>
</reference>
<evidence type="ECO:0000313" key="3">
    <source>
        <dbReference type="EMBL" id="RZS91702.1"/>
    </source>
</evidence>
<keyword evidence="4" id="KW-1185">Reference proteome</keyword>
<comment type="similarity">
    <text evidence="1">Belongs to the amidase family.</text>
</comment>
<dbReference type="Gene3D" id="3.90.1300.10">
    <property type="entry name" value="Amidase signature (AS) domain"/>
    <property type="match status" value="1"/>
</dbReference>
<dbReference type="SUPFAM" id="SSF75304">
    <property type="entry name" value="Amidase signature (AS) enzymes"/>
    <property type="match status" value="1"/>
</dbReference>
<organism evidence="3 4">
    <name type="scientific">Motilibacter rhizosphaerae</name>
    <dbReference type="NCBI Taxonomy" id="598652"/>
    <lineage>
        <taxon>Bacteria</taxon>
        <taxon>Bacillati</taxon>
        <taxon>Actinomycetota</taxon>
        <taxon>Actinomycetes</taxon>
        <taxon>Motilibacterales</taxon>
        <taxon>Motilibacteraceae</taxon>
        <taxon>Motilibacter</taxon>
    </lineage>
</organism>
<evidence type="ECO:0000256" key="1">
    <source>
        <dbReference type="ARBA" id="ARBA00009199"/>
    </source>
</evidence>
<protein>
    <submittedName>
        <fullName evidence="3">Amidase</fullName>
    </submittedName>
</protein>
<sequence length="481" mass="48879">MSALAGLPAVELARLVREREVTVPQVVEDHLARIDETDGVLHAFVAVRAEAVRAEARDAQLRLDAGEPVGPLHGVPFTAKDVLATSDPVARAGSLAAPPEPTPDATAVQRMRAAGALLLGKTACPELAFGVDTVSPVSGATGSPWGEGLTPGGSSGGEAAAVASGMSAVGLGTDYGGSLRWPAACVGILAVRPTVGLVPGTGQLPGLPGPGGRRLPDPWSLQGALQVVGPLARTVDDLALALDVLAGPDGWDPAVRAAAPVVPPGPGVEGLRVGWVAREDSTPVRRDVAVLVARAVALLGSAGAEVEHRPGLLDGAHAAYNAVRDADGLDDLRRWVSGREHLLGPELQLALARPQPLRSAYAEAWAAAAEPRQRILAALGAGDEPGLDLLVCPVAPVPAFRRGVPVEVEGQRLAGFDLMALCRAVTLPGLPSLSVPVGLSEDGLPVSVQLVARPYAEPVLLAAARVLTAAVGPLLPPPPAS</sequence>
<evidence type="ECO:0000313" key="4">
    <source>
        <dbReference type="Proteomes" id="UP000293638"/>
    </source>
</evidence>
<gene>
    <name evidence="3" type="ORF">EV189_0949</name>
</gene>
<name>A0A4Q7NZ54_9ACTN</name>